<keyword evidence="1" id="KW-1133">Transmembrane helix</keyword>
<name>A0A495JXP5_9ACTN</name>
<dbReference type="Proteomes" id="UP000277671">
    <property type="component" value="Unassembled WGS sequence"/>
</dbReference>
<sequence length="138" mass="15009">MEQGTVRRDRLRLTRIVPVGLVLAVLASCACPVVVWRAYNMCDVGVNATANIGLLLVAPLLLLAHVVTLTVGHTLIRRWVAPGRAQFASAVLISLVVVAAISWAYFALAGLPLQNALCPTGEPPWWPDWIPPRHDVYP</sequence>
<proteinExistence type="predicted"/>
<feature type="transmembrane region" description="Helical" evidence="1">
    <location>
        <begin position="51"/>
        <end position="75"/>
    </location>
</feature>
<accession>A0A495JXP5</accession>
<dbReference type="PROSITE" id="PS51257">
    <property type="entry name" value="PROKAR_LIPOPROTEIN"/>
    <property type="match status" value="1"/>
</dbReference>
<evidence type="ECO:0000313" key="3">
    <source>
        <dbReference type="Proteomes" id="UP000277671"/>
    </source>
</evidence>
<dbReference type="EMBL" id="RBKT01000001">
    <property type="protein sequence ID" value="RKR93112.1"/>
    <property type="molecule type" value="Genomic_DNA"/>
</dbReference>
<gene>
    <name evidence="2" type="ORF">BDK92_7626</name>
</gene>
<organism evidence="2 3">
    <name type="scientific">Micromonospora pisi</name>
    <dbReference type="NCBI Taxonomy" id="589240"/>
    <lineage>
        <taxon>Bacteria</taxon>
        <taxon>Bacillati</taxon>
        <taxon>Actinomycetota</taxon>
        <taxon>Actinomycetes</taxon>
        <taxon>Micromonosporales</taxon>
        <taxon>Micromonosporaceae</taxon>
        <taxon>Micromonospora</taxon>
    </lineage>
</organism>
<keyword evidence="1" id="KW-0812">Transmembrane</keyword>
<keyword evidence="1" id="KW-0472">Membrane</keyword>
<evidence type="ECO:0000313" key="2">
    <source>
        <dbReference type="EMBL" id="RKR93112.1"/>
    </source>
</evidence>
<protein>
    <submittedName>
        <fullName evidence="2">Uncharacterized protein</fullName>
    </submittedName>
</protein>
<feature type="transmembrane region" description="Helical" evidence="1">
    <location>
        <begin position="16"/>
        <end position="39"/>
    </location>
</feature>
<dbReference type="AlphaFoldDB" id="A0A495JXP5"/>
<dbReference type="RefSeq" id="WP_147457283.1">
    <property type="nucleotide sequence ID" value="NZ_RBKT01000001.1"/>
</dbReference>
<reference evidence="2 3" key="1">
    <citation type="submission" date="2018-10" db="EMBL/GenBank/DDBJ databases">
        <title>Sequencing the genomes of 1000 actinobacteria strains.</title>
        <authorList>
            <person name="Klenk H.-P."/>
        </authorList>
    </citation>
    <scope>NUCLEOTIDE SEQUENCE [LARGE SCALE GENOMIC DNA]</scope>
    <source>
        <strain evidence="2 3">DSM 45175</strain>
    </source>
</reference>
<dbReference type="OrthoDB" id="3827993at2"/>
<keyword evidence="3" id="KW-1185">Reference proteome</keyword>
<evidence type="ECO:0000256" key="1">
    <source>
        <dbReference type="SAM" id="Phobius"/>
    </source>
</evidence>
<feature type="transmembrane region" description="Helical" evidence="1">
    <location>
        <begin position="87"/>
        <end position="106"/>
    </location>
</feature>
<comment type="caution">
    <text evidence="2">The sequence shown here is derived from an EMBL/GenBank/DDBJ whole genome shotgun (WGS) entry which is preliminary data.</text>
</comment>